<dbReference type="Proteomes" id="UP001162640">
    <property type="component" value="Unassembled WGS sequence"/>
</dbReference>
<comment type="caution">
    <text evidence="4">The sequence shown here is derived from an EMBL/GenBank/DDBJ whole genome shotgun (WGS) entry which is preliminary data.</text>
</comment>
<evidence type="ECO:0000256" key="2">
    <source>
        <dbReference type="ARBA" id="ARBA00023043"/>
    </source>
</evidence>
<dbReference type="SUPFAM" id="SSF48403">
    <property type="entry name" value="Ankyrin repeat"/>
    <property type="match status" value="1"/>
</dbReference>
<protein>
    <submittedName>
        <fullName evidence="4">Uncharacterized protein</fullName>
    </submittedName>
</protein>
<gene>
    <name evidence="4" type="ORF">TL16_g08581</name>
</gene>
<proteinExistence type="predicted"/>
<reference evidence="5" key="1">
    <citation type="journal article" date="2023" name="Commun. Biol.">
        <title>Genome analysis of Parmales, the sister group of diatoms, reveals the evolutionary specialization of diatoms from phago-mixotrophs to photoautotrophs.</title>
        <authorList>
            <person name="Ban H."/>
            <person name="Sato S."/>
            <person name="Yoshikawa S."/>
            <person name="Yamada K."/>
            <person name="Nakamura Y."/>
            <person name="Ichinomiya M."/>
            <person name="Sato N."/>
            <person name="Blanc-Mathieu R."/>
            <person name="Endo H."/>
            <person name="Kuwata A."/>
            <person name="Ogata H."/>
        </authorList>
    </citation>
    <scope>NUCLEOTIDE SEQUENCE [LARGE SCALE GENOMIC DNA]</scope>
</reference>
<dbReference type="PANTHER" id="PTHR24198:SF165">
    <property type="entry name" value="ANKYRIN REPEAT-CONTAINING PROTEIN-RELATED"/>
    <property type="match status" value="1"/>
</dbReference>
<dbReference type="InterPro" id="IPR036770">
    <property type="entry name" value="Ankyrin_rpt-contain_sf"/>
</dbReference>
<name>A0A9W7B4W0_9STRA</name>
<dbReference type="InterPro" id="IPR002110">
    <property type="entry name" value="Ankyrin_rpt"/>
</dbReference>
<feature type="region of interest" description="Disordered" evidence="3">
    <location>
        <begin position="396"/>
        <end position="478"/>
    </location>
</feature>
<feature type="region of interest" description="Disordered" evidence="3">
    <location>
        <begin position="357"/>
        <end position="383"/>
    </location>
</feature>
<dbReference type="PANTHER" id="PTHR24198">
    <property type="entry name" value="ANKYRIN REPEAT AND PROTEIN KINASE DOMAIN-CONTAINING PROTEIN"/>
    <property type="match status" value="1"/>
</dbReference>
<feature type="compositionally biased region" description="Basic and acidic residues" evidence="3">
    <location>
        <begin position="402"/>
        <end position="424"/>
    </location>
</feature>
<dbReference type="AlphaFoldDB" id="A0A9W7B4W0"/>
<dbReference type="Gene3D" id="1.25.40.20">
    <property type="entry name" value="Ankyrin repeat-containing domain"/>
    <property type="match status" value="1"/>
</dbReference>
<feature type="compositionally biased region" description="Low complexity" evidence="3">
    <location>
        <begin position="357"/>
        <end position="369"/>
    </location>
</feature>
<organism evidence="4 5">
    <name type="scientific">Triparma laevis f. inornata</name>
    <dbReference type="NCBI Taxonomy" id="1714386"/>
    <lineage>
        <taxon>Eukaryota</taxon>
        <taxon>Sar</taxon>
        <taxon>Stramenopiles</taxon>
        <taxon>Ochrophyta</taxon>
        <taxon>Bolidophyceae</taxon>
        <taxon>Parmales</taxon>
        <taxon>Triparmaceae</taxon>
        <taxon>Triparma</taxon>
    </lineage>
</organism>
<evidence type="ECO:0000313" key="5">
    <source>
        <dbReference type="Proteomes" id="UP001162640"/>
    </source>
</evidence>
<accession>A0A9W7B4W0</accession>
<keyword evidence="1" id="KW-0677">Repeat</keyword>
<evidence type="ECO:0000256" key="3">
    <source>
        <dbReference type="SAM" id="MobiDB-lite"/>
    </source>
</evidence>
<keyword evidence="2" id="KW-0040">ANK repeat</keyword>
<dbReference type="Pfam" id="PF12796">
    <property type="entry name" value="Ank_2"/>
    <property type="match status" value="1"/>
</dbReference>
<sequence length="478" mass="53168">MINRITTIDLFGPRHGENAALSMPENSLEAEQQERMSDCERRQEAMRLIAQAKPNEISAFLDSMSIALTHFSVTPVLNTDVISHIVTYFGDNKDLWQVAKTSKDFRDSARRQKKQLERNAEFEARVRGWCRNRAASEQKHGLISDWDVSRITNMSRLLYEASQEGHAEIVKLLLNVKGTSVNKVMNNGFTSLCVASWKGKAEVVKLLLADERFDVDKGSKDVATSLYIASLNGHVEVVKLLLDTNGIEVIEATDDSLTQVAKLAFNPGGLTSLYIASRKAHVEVEVAKLAESKLLNTEGCRQFTCLARGVRGHIYVVKLLLNIMLDSTAKKSAIAINNLRKVVTLLNQADPYDSFLSSSSYSDSEQEYSAQPQKKARSESHASFDSTITLAVTKGKNGASYKSDKSSAKEQKLEDHHLHDDDDHHHHHFLQPTATIEEAPPRSSQTSPDRRHAKGMQASQQNDSEDSFSGSDSDDSEH</sequence>
<evidence type="ECO:0000256" key="1">
    <source>
        <dbReference type="ARBA" id="ARBA00022737"/>
    </source>
</evidence>
<dbReference type="SMART" id="SM00248">
    <property type="entry name" value="ANK"/>
    <property type="match status" value="4"/>
</dbReference>
<evidence type="ECO:0000313" key="4">
    <source>
        <dbReference type="EMBL" id="GMH80528.1"/>
    </source>
</evidence>
<dbReference type="EMBL" id="BLQM01000284">
    <property type="protein sequence ID" value="GMH80528.1"/>
    <property type="molecule type" value="Genomic_DNA"/>
</dbReference>